<dbReference type="GO" id="GO:0019213">
    <property type="term" value="F:deacetylase activity"/>
    <property type="evidence" value="ECO:0007669"/>
    <property type="project" value="InterPro"/>
</dbReference>
<gene>
    <name evidence="4" type="ORF">A5886_001092</name>
</gene>
<dbReference type="Gene3D" id="3.20.20.140">
    <property type="entry name" value="Metal-dependent hydrolases"/>
    <property type="match status" value="1"/>
</dbReference>
<keyword evidence="5" id="KW-1185">Reference proteome</keyword>
<feature type="binding site" evidence="1">
    <location>
        <position position="269"/>
    </location>
    <ligand>
        <name>Zn(2+)</name>
        <dbReference type="ChEBI" id="CHEBI:29105"/>
        <label>1</label>
    </ligand>
</feature>
<dbReference type="SUPFAM" id="SSF51338">
    <property type="entry name" value="Composite domain of metallo-dependent hydrolases"/>
    <property type="match status" value="1"/>
</dbReference>
<dbReference type="Pfam" id="PF22647">
    <property type="entry name" value="EF_0837-like_N"/>
    <property type="match status" value="1"/>
</dbReference>
<dbReference type="SUPFAM" id="SSF51556">
    <property type="entry name" value="Metallo-dependent hydrolases"/>
    <property type="match status" value="1"/>
</dbReference>
<feature type="binding site" evidence="1">
    <location>
        <position position="185"/>
    </location>
    <ligand>
        <name>Zn(2+)</name>
        <dbReference type="ChEBI" id="CHEBI:29105"/>
        <label>2</label>
    </ligand>
</feature>
<dbReference type="PANTHER" id="PTHR42717:SF1">
    <property type="entry name" value="IMIDAZOLONEPROPIONASE AND RELATED AMIDOHYDROLASES"/>
    <property type="match status" value="1"/>
</dbReference>
<dbReference type="InterPro" id="IPR032466">
    <property type="entry name" value="Metal_Hydrolase"/>
</dbReference>
<dbReference type="EMBL" id="NGKU01000001">
    <property type="protein sequence ID" value="OTN76016.1"/>
    <property type="molecule type" value="Genomic_DNA"/>
</dbReference>
<organism evidence="4 5">
    <name type="scientific">Candidatus Enterococcus testudinis</name>
    <dbReference type="NCBI Taxonomy" id="1834191"/>
    <lineage>
        <taxon>Bacteria</taxon>
        <taxon>Bacillati</taxon>
        <taxon>Bacillota</taxon>
        <taxon>Bacilli</taxon>
        <taxon>Lactobacillales</taxon>
        <taxon>Enterococcaceae</taxon>
        <taxon>Enterococcus</taxon>
    </lineage>
</organism>
<accession>A0A242A4Q4</accession>
<dbReference type="NCBIfam" id="NF006689">
    <property type="entry name" value="PRK09237.1"/>
    <property type="match status" value="1"/>
</dbReference>
<evidence type="ECO:0000256" key="3">
    <source>
        <dbReference type="PIRSR" id="PIRSR039004-3"/>
    </source>
</evidence>
<feature type="site" description="Transition state stabilizer" evidence="3">
    <location>
        <position position="153"/>
    </location>
</feature>
<dbReference type="OrthoDB" id="9796020at2"/>
<sequence>MFDLIIRQAQTIDQQQMDIGIKDGKIQQIAPSIDALAENEICLKEGEYLSAGWIDDHVHCFEKMTLYYDYPDEIGYKHGVTTVIDAGTTGAENIHRFNDLAKEAQTNVFALVNISKWGIVEQDELADLSKIKAELVTDVLKKYPDFIVGLKARMSKTVIGDNGITPLDLAKDIQRANQGLPLMVHIGSAPPTLDEILGRMEKHDVLTHCFNGKANGILDQENQSIKPFVFDAYHKGIAFDIGHGTDSFNFDVAEKALAAGIKASSISSDIYIRNRTNGPVYDLATTMEKLAVVGYDWKEIIEKVTIAPAAQFGLTTKGKIAEGYDADLTIFSFKAADKVLTDSNGNTRNTSIQIIPSKVVIGGELFETDY</sequence>
<proteinExistence type="predicted"/>
<protein>
    <submittedName>
        <fullName evidence="4">Uncharacterized protein</fullName>
    </submittedName>
</protein>
<feature type="binding site" description="via carbamate group" evidence="1">
    <location>
        <position position="151"/>
    </location>
    <ligand>
        <name>Zn(2+)</name>
        <dbReference type="ChEBI" id="CHEBI:29105"/>
        <label>2</label>
    </ligand>
</feature>
<dbReference type="PIRSF" id="PIRSF039004">
    <property type="entry name" value="ADE_EF_0837"/>
    <property type="match status" value="1"/>
</dbReference>
<name>A0A242A4Q4_9ENTE</name>
<dbReference type="RefSeq" id="WP_086274015.1">
    <property type="nucleotide sequence ID" value="NZ_NGKU01000001.1"/>
</dbReference>
<evidence type="ECO:0000313" key="5">
    <source>
        <dbReference type="Proteomes" id="UP000195043"/>
    </source>
</evidence>
<dbReference type="PANTHER" id="PTHR42717">
    <property type="entry name" value="DIHYDROOROTASE-RELATED"/>
    <property type="match status" value="1"/>
</dbReference>
<dbReference type="Proteomes" id="UP000195043">
    <property type="component" value="Unassembled WGS sequence"/>
</dbReference>
<evidence type="ECO:0000313" key="4">
    <source>
        <dbReference type="EMBL" id="OTN76016.1"/>
    </source>
</evidence>
<feature type="binding site" evidence="1">
    <location>
        <position position="57"/>
    </location>
    <ligand>
        <name>Zn(2+)</name>
        <dbReference type="ChEBI" id="CHEBI:29105"/>
        <label>1</label>
    </ligand>
</feature>
<keyword evidence="1" id="KW-0479">Metal-binding</keyword>
<dbReference type="InterPro" id="IPR020043">
    <property type="entry name" value="Deacetylase_Atu3266-like"/>
</dbReference>
<feature type="binding site" evidence="1">
    <location>
        <position position="59"/>
    </location>
    <ligand>
        <name>Zn(2+)</name>
        <dbReference type="ChEBI" id="CHEBI:29105"/>
        <label>1</label>
    </ligand>
</feature>
<reference evidence="4 5" key="1">
    <citation type="submission" date="2017-05" db="EMBL/GenBank/DDBJ databases">
        <title>The Genome Sequence of Enterococcus sp. 8G7_MSG3316.</title>
        <authorList>
            <consortium name="The Broad Institute Genomics Platform"/>
            <consortium name="The Broad Institute Genomic Center for Infectious Diseases"/>
            <person name="Earl A."/>
            <person name="Manson A."/>
            <person name="Schwartman J."/>
            <person name="Gilmore M."/>
            <person name="Abouelleil A."/>
            <person name="Cao P."/>
            <person name="Chapman S."/>
            <person name="Cusick C."/>
            <person name="Shea T."/>
            <person name="Young S."/>
            <person name="Neafsey D."/>
            <person name="Nusbaum C."/>
            <person name="Birren B."/>
        </authorList>
    </citation>
    <scope>NUCLEOTIDE SEQUENCE [LARGE SCALE GENOMIC DNA]</scope>
    <source>
        <strain evidence="4 5">8G7_MSG3316</strain>
    </source>
</reference>
<dbReference type="GO" id="GO:0016810">
    <property type="term" value="F:hydrolase activity, acting on carbon-nitrogen (but not peptide) bonds"/>
    <property type="evidence" value="ECO:0007669"/>
    <property type="project" value="InterPro"/>
</dbReference>
<dbReference type="GO" id="GO:0046872">
    <property type="term" value="F:metal ion binding"/>
    <property type="evidence" value="ECO:0007669"/>
    <property type="project" value="UniProtKB-KW"/>
</dbReference>
<dbReference type="Gene3D" id="2.30.40.10">
    <property type="entry name" value="Urease, subunit C, domain 1"/>
    <property type="match status" value="1"/>
</dbReference>
<feature type="modified residue" description="N6-carboxylysine" evidence="2">
    <location>
        <position position="151"/>
    </location>
</feature>
<dbReference type="InterPro" id="IPR047601">
    <property type="entry name" value="EF_0837-like"/>
</dbReference>
<evidence type="ECO:0000256" key="2">
    <source>
        <dbReference type="PIRSR" id="PIRSR039004-2"/>
    </source>
</evidence>
<feature type="binding site" evidence="1">
    <location>
        <position position="208"/>
    </location>
    <ligand>
        <name>Zn(2+)</name>
        <dbReference type="ChEBI" id="CHEBI:29105"/>
        <label>2</label>
    </ligand>
</feature>
<dbReference type="STRING" id="1834191.A5886_001092"/>
<dbReference type="NCBIfam" id="TIGR03583">
    <property type="entry name" value="EF_0837"/>
    <property type="match status" value="1"/>
</dbReference>
<evidence type="ECO:0000256" key="1">
    <source>
        <dbReference type="PIRSR" id="PIRSR039004-1"/>
    </source>
</evidence>
<comment type="caution">
    <text evidence="4">The sequence shown here is derived from an EMBL/GenBank/DDBJ whole genome shotgun (WGS) entry which is preliminary data.</text>
</comment>
<dbReference type="InterPro" id="IPR011059">
    <property type="entry name" value="Metal-dep_hydrolase_composite"/>
</dbReference>
<dbReference type="AlphaFoldDB" id="A0A242A4Q4"/>
<feature type="binding site" description="via carbamate group" evidence="1">
    <location>
        <position position="151"/>
    </location>
    <ligand>
        <name>Zn(2+)</name>
        <dbReference type="ChEBI" id="CHEBI:29105"/>
        <label>1</label>
    </ligand>
</feature>
<keyword evidence="1" id="KW-0862">Zinc</keyword>